<evidence type="ECO:0000313" key="1">
    <source>
        <dbReference type="EMBL" id="KAK8891296.1"/>
    </source>
</evidence>
<comment type="caution">
    <text evidence="1">The sequence shown here is derived from an EMBL/GenBank/DDBJ whole genome shotgun (WGS) entry which is preliminary data.</text>
</comment>
<reference evidence="1 2" key="1">
    <citation type="submission" date="2024-04" db="EMBL/GenBank/DDBJ databases">
        <title>Tritrichomonas musculus Genome.</title>
        <authorList>
            <person name="Alves-Ferreira E."/>
            <person name="Grigg M."/>
            <person name="Lorenzi H."/>
            <person name="Galac M."/>
        </authorList>
    </citation>
    <scope>NUCLEOTIDE SEQUENCE [LARGE SCALE GENOMIC DNA]</scope>
    <source>
        <strain evidence="1 2">EAF2021</strain>
    </source>
</reference>
<evidence type="ECO:0000313" key="2">
    <source>
        <dbReference type="Proteomes" id="UP001470230"/>
    </source>
</evidence>
<dbReference type="InterPro" id="IPR027267">
    <property type="entry name" value="AH/BAR_dom_sf"/>
</dbReference>
<evidence type="ECO:0008006" key="3">
    <source>
        <dbReference type="Google" id="ProtNLM"/>
    </source>
</evidence>
<name>A0ABR2KJN3_9EUKA</name>
<gene>
    <name evidence="1" type="ORF">M9Y10_028504</name>
</gene>
<accession>A0ABR2KJN3</accession>
<proteinExistence type="predicted"/>
<dbReference type="Proteomes" id="UP001470230">
    <property type="component" value="Unassembled WGS sequence"/>
</dbReference>
<sequence length="327" mass="38046">MTLSNLLWKIPTDFSLKYDYPDILFLVSYLQSERDIIYQLDSALSGLVKGYKASEAAYTSSLSKRSTNSIDSPENALFRHFVDSHNRFFLKFREITKNLANIQSTKTAPLIEKFNNSLRMINTDLSRLKSIIHEPIEHLISSRKKYDQLLSKLFNTIANKKAMPNSIYQQQKDLSAVDIKLQRIQTLYLEFRSKFLEYCQNRDRVFQQAEELLNATASEIKKVIDEISKIDSETINQIVGDSDKKDFSVDINKVVEPTFWTKHSPKRKKEKFTVTIDRIIEVDNDNKITPDDEYEIVDACGDEWQIKDKNGQIWTVPLEFLIPLQNL</sequence>
<organism evidence="1 2">
    <name type="scientific">Tritrichomonas musculus</name>
    <dbReference type="NCBI Taxonomy" id="1915356"/>
    <lineage>
        <taxon>Eukaryota</taxon>
        <taxon>Metamonada</taxon>
        <taxon>Parabasalia</taxon>
        <taxon>Tritrichomonadida</taxon>
        <taxon>Tritrichomonadidae</taxon>
        <taxon>Tritrichomonas</taxon>
    </lineage>
</organism>
<dbReference type="SUPFAM" id="SSF103657">
    <property type="entry name" value="BAR/IMD domain-like"/>
    <property type="match status" value="1"/>
</dbReference>
<keyword evidence="2" id="KW-1185">Reference proteome</keyword>
<dbReference type="EMBL" id="JAPFFF010000004">
    <property type="protein sequence ID" value="KAK8891296.1"/>
    <property type="molecule type" value="Genomic_DNA"/>
</dbReference>
<protein>
    <recommendedName>
        <fullName evidence="3">SH3 domain-containing protein</fullName>
    </recommendedName>
</protein>